<evidence type="ECO:0000259" key="1">
    <source>
        <dbReference type="SMART" id="SM00496"/>
    </source>
</evidence>
<reference evidence="2" key="1">
    <citation type="journal article" date="2015" name="Nature">
        <title>Complex archaea that bridge the gap between prokaryotes and eukaryotes.</title>
        <authorList>
            <person name="Spang A."/>
            <person name="Saw J.H."/>
            <person name="Jorgensen S.L."/>
            <person name="Zaremba-Niedzwiedzka K."/>
            <person name="Martijn J."/>
            <person name="Lind A.E."/>
            <person name="van Eijk R."/>
            <person name="Schleper C."/>
            <person name="Guy L."/>
            <person name="Ettema T.J."/>
        </authorList>
    </citation>
    <scope>NUCLEOTIDE SEQUENCE</scope>
</reference>
<organism evidence="2">
    <name type="scientific">marine sediment metagenome</name>
    <dbReference type="NCBI Taxonomy" id="412755"/>
    <lineage>
        <taxon>unclassified sequences</taxon>
        <taxon>metagenomes</taxon>
        <taxon>ecological metagenomes</taxon>
    </lineage>
</organism>
<feature type="domain" description="Nuclease associated modular" evidence="1">
    <location>
        <begin position="36"/>
        <end position="52"/>
    </location>
</feature>
<sequence>MYIKRINMKNRNSKGQFIKGHKHTEEALEKNRIWHIGNRRSEETKEKIRLATLGNTSHLGYNHSPEAIEKMRKKRKEYWETTPNRDKHIGKIIASSHVKPNNCELELLRLFNEVAPNEWDYVGDGQFILAGKNPDLMNINGKKQVAELFGDFYHRGEDTQER</sequence>
<gene>
    <name evidence="2" type="ORF">LCGC14_2617300</name>
</gene>
<comment type="caution">
    <text evidence="2">The sequence shown here is derived from an EMBL/GenBank/DDBJ whole genome shotgun (WGS) entry which is preliminary data.</text>
</comment>
<accession>A0A0F9A4C7</accession>
<feature type="non-terminal residue" evidence="2">
    <location>
        <position position="162"/>
    </location>
</feature>
<feature type="domain" description="Nuclease associated modular" evidence="1">
    <location>
        <begin position="19"/>
        <end position="35"/>
    </location>
</feature>
<proteinExistence type="predicted"/>
<evidence type="ECO:0000313" key="2">
    <source>
        <dbReference type="EMBL" id="KKL04315.1"/>
    </source>
</evidence>
<name>A0A0F9A4C7_9ZZZZ</name>
<dbReference type="EMBL" id="LAZR01044575">
    <property type="protein sequence ID" value="KKL04315.1"/>
    <property type="molecule type" value="Genomic_DNA"/>
</dbReference>
<dbReference type="Pfam" id="PF07460">
    <property type="entry name" value="NUMOD3"/>
    <property type="match status" value="1"/>
</dbReference>
<dbReference type="GO" id="GO:0003677">
    <property type="term" value="F:DNA binding"/>
    <property type="evidence" value="ECO:0007669"/>
    <property type="project" value="InterPro"/>
</dbReference>
<dbReference type="InterPro" id="IPR003611">
    <property type="entry name" value="NUMOD3"/>
</dbReference>
<feature type="domain" description="Nuclease associated modular" evidence="1">
    <location>
        <begin position="59"/>
        <end position="75"/>
    </location>
</feature>
<dbReference type="SMART" id="SM00496">
    <property type="entry name" value="IENR2"/>
    <property type="match status" value="3"/>
</dbReference>
<protein>
    <recommendedName>
        <fullName evidence="1">Nuclease associated modular domain-containing protein</fullName>
    </recommendedName>
</protein>
<dbReference type="AlphaFoldDB" id="A0A0F9A4C7"/>